<proteinExistence type="inferred from homology"/>
<accession>A0AAN8UTB6</accession>
<reference evidence="6 7" key="1">
    <citation type="submission" date="2023-12" db="EMBL/GenBank/DDBJ databases">
        <title>A high-quality genome assembly for Dillenia turbinata (Dilleniales).</title>
        <authorList>
            <person name="Chanderbali A."/>
        </authorList>
    </citation>
    <scope>NUCLEOTIDE SEQUENCE [LARGE SCALE GENOMIC DNA]</scope>
    <source>
        <strain evidence="6">LSX21</strain>
        <tissue evidence="6">Leaf</tissue>
    </source>
</reference>
<comment type="subcellular location">
    <subcellularLocation>
        <location evidence="3">Nucleus</location>
    </subcellularLocation>
</comment>
<keyword evidence="3" id="KW-0010">Activator</keyword>
<feature type="domain" description="WRC" evidence="5">
    <location>
        <begin position="6"/>
        <end position="50"/>
    </location>
</feature>
<feature type="compositionally biased region" description="Polar residues" evidence="4">
    <location>
        <begin position="52"/>
        <end position="72"/>
    </location>
</feature>
<feature type="region of interest" description="Disordered" evidence="4">
    <location>
        <begin position="37"/>
        <end position="72"/>
    </location>
</feature>
<dbReference type="PANTHER" id="PTHR31602:SF63">
    <property type="entry name" value="GROWTH-REGULATING FACTOR 3"/>
    <property type="match status" value="1"/>
</dbReference>
<dbReference type="Pfam" id="PF08879">
    <property type="entry name" value="WRC"/>
    <property type="match status" value="1"/>
</dbReference>
<dbReference type="GO" id="GO:0006351">
    <property type="term" value="P:DNA-templated transcription"/>
    <property type="evidence" value="ECO:0007669"/>
    <property type="project" value="UniProtKB-UniRule"/>
</dbReference>
<protein>
    <recommendedName>
        <fullName evidence="3">Growth-regulating factor</fullName>
    </recommendedName>
</protein>
<organism evidence="6 7">
    <name type="scientific">Dillenia turbinata</name>
    <dbReference type="NCBI Taxonomy" id="194707"/>
    <lineage>
        <taxon>Eukaryota</taxon>
        <taxon>Viridiplantae</taxon>
        <taxon>Streptophyta</taxon>
        <taxon>Embryophyta</taxon>
        <taxon>Tracheophyta</taxon>
        <taxon>Spermatophyta</taxon>
        <taxon>Magnoliopsida</taxon>
        <taxon>eudicotyledons</taxon>
        <taxon>Gunneridae</taxon>
        <taxon>Pentapetalae</taxon>
        <taxon>Dilleniales</taxon>
        <taxon>Dilleniaceae</taxon>
        <taxon>Dillenia</taxon>
    </lineage>
</organism>
<name>A0AAN8UTB6_9MAGN</name>
<evidence type="ECO:0000313" key="7">
    <source>
        <dbReference type="Proteomes" id="UP001370490"/>
    </source>
</evidence>
<dbReference type="PROSITE" id="PS51667">
    <property type="entry name" value="WRC"/>
    <property type="match status" value="1"/>
</dbReference>
<evidence type="ECO:0000256" key="4">
    <source>
        <dbReference type="SAM" id="MobiDB-lite"/>
    </source>
</evidence>
<dbReference type="Proteomes" id="UP001370490">
    <property type="component" value="Unassembled WGS sequence"/>
</dbReference>
<comment type="caution">
    <text evidence="6">The sequence shown here is derived from an EMBL/GenBank/DDBJ whole genome shotgun (WGS) entry which is preliminary data.</text>
</comment>
<dbReference type="GO" id="GO:0032502">
    <property type="term" value="P:developmental process"/>
    <property type="evidence" value="ECO:0007669"/>
    <property type="project" value="InterPro"/>
</dbReference>
<evidence type="ECO:0000256" key="2">
    <source>
        <dbReference type="PROSITE-ProRule" id="PRU01002"/>
    </source>
</evidence>
<dbReference type="InterPro" id="IPR014977">
    <property type="entry name" value="WRC_dom"/>
</dbReference>
<dbReference type="GO" id="GO:0005634">
    <property type="term" value="C:nucleus"/>
    <property type="evidence" value="ECO:0007669"/>
    <property type="project" value="UniProtKB-SubCell"/>
</dbReference>
<dbReference type="PANTHER" id="PTHR31602">
    <property type="entry name" value="GROWTH-REGULATING FACTOR 5"/>
    <property type="match status" value="1"/>
</dbReference>
<dbReference type="EMBL" id="JBAMMX010000021">
    <property type="protein sequence ID" value="KAK6920244.1"/>
    <property type="molecule type" value="Genomic_DNA"/>
</dbReference>
<dbReference type="AlphaFoldDB" id="A0AAN8UTB6"/>
<dbReference type="InterPro" id="IPR031137">
    <property type="entry name" value="GRF"/>
</dbReference>
<keyword evidence="7" id="KW-1185">Reference proteome</keyword>
<comment type="caution">
    <text evidence="2">Lacks conserved residue(s) required for the propagation of feature annotation.</text>
</comment>
<gene>
    <name evidence="6" type="ORF">RJ641_016148</name>
</gene>
<comment type="similarity">
    <text evidence="3">Belongs to the GRF family.</text>
</comment>
<evidence type="ECO:0000313" key="6">
    <source>
        <dbReference type="EMBL" id="KAK6920244.1"/>
    </source>
</evidence>
<sequence length="144" mass="16871">MTILADPEPGRCRRTDGKKWRCSKEVVLGHKYSDRHLHRCRQRSRKPVEPTKVTSSHESNTPFNSSKPIGVSSTIADPSRLRVRRMIERKQFLELQMGSNRPDALDKLPTSLFMWTLLKFCSQQRMLCFAWEIDLKLYCNLLSY</sequence>
<comment type="domain">
    <text evidence="3">The QLQ domain and WRC domain may be involved in protein-protein interaction and DNA-binding, respectively.</text>
</comment>
<dbReference type="GO" id="GO:0005524">
    <property type="term" value="F:ATP binding"/>
    <property type="evidence" value="ECO:0007669"/>
    <property type="project" value="UniProtKB-UniRule"/>
</dbReference>
<evidence type="ECO:0000259" key="5">
    <source>
        <dbReference type="PROSITE" id="PS51667"/>
    </source>
</evidence>
<comment type="function">
    <text evidence="3">Transcription activator.</text>
</comment>
<keyword evidence="3" id="KW-0804">Transcription</keyword>
<evidence type="ECO:0000256" key="3">
    <source>
        <dbReference type="RuleBase" id="RU367127"/>
    </source>
</evidence>
<keyword evidence="3" id="KW-0805">Transcription regulation</keyword>
<keyword evidence="1 3" id="KW-0539">Nucleus</keyword>
<evidence type="ECO:0000256" key="1">
    <source>
        <dbReference type="ARBA" id="ARBA00023242"/>
    </source>
</evidence>